<keyword evidence="2" id="KW-1185">Reference proteome</keyword>
<dbReference type="AlphaFoldDB" id="A0A7Y9DY27"/>
<evidence type="ECO:0000313" key="1">
    <source>
        <dbReference type="EMBL" id="NYD37574.1"/>
    </source>
</evidence>
<sequence>MTATAEDLILRSIPFLETIKNKTAGEELEAYLNTHHGPGDPVWDDLAAIIRDGVEQGWAANIEVDGPHYRRSRISEPSERLSWFSITAVLMDSVEEFRGQYHQHPYGEINMVIPLDEGAQLGGPRGWQGPGWTAPEPASHHYPEVRGGAVIALFFLPAGRISYDIDAPDAS</sequence>
<organism evidence="1 2">
    <name type="scientific">Actinomycetospora corticicola</name>
    <dbReference type="NCBI Taxonomy" id="663602"/>
    <lineage>
        <taxon>Bacteria</taxon>
        <taxon>Bacillati</taxon>
        <taxon>Actinomycetota</taxon>
        <taxon>Actinomycetes</taxon>
        <taxon>Pseudonocardiales</taxon>
        <taxon>Pseudonocardiaceae</taxon>
        <taxon>Actinomycetospora</taxon>
    </lineage>
</organism>
<gene>
    <name evidence="1" type="ORF">BJ983_003676</name>
</gene>
<proteinExistence type="predicted"/>
<protein>
    <recommendedName>
        <fullName evidence="3">DUF4863 family protein</fullName>
    </recommendedName>
</protein>
<name>A0A7Y9DY27_9PSEU</name>
<accession>A0A7Y9DY27</accession>
<comment type="caution">
    <text evidence="1">The sequence shown here is derived from an EMBL/GenBank/DDBJ whole genome shotgun (WGS) entry which is preliminary data.</text>
</comment>
<dbReference type="EMBL" id="JACCBN010000001">
    <property type="protein sequence ID" value="NYD37574.1"/>
    <property type="molecule type" value="Genomic_DNA"/>
</dbReference>
<reference evidence="1 2" key="1">
    <citation type="submission" date="2020-07" db="EMBL/GenBank/DDBJ databases">
        <title>Sequencing the genomes of 1000 actinobacteria strains.</title>
        <authorList>
            <person name="Klenk H.-P."/>
        </authorList>
    </citation>
    <scope>NUCLEOTIDE SEQUENCE [LARGE SCALE GENOMIC DNA]</scope>
    <source>
        <strain evidence="1 2">DSM 45772</strain>
    </source>
</reference>
<evidence type="ECO:0008006" key="3">
    <source>
        <dbReference type="Google" id="ProtNLM"/>
    </source>
</evidence>
<dbReference type="InterPro" id="IPR032345">
    <property type="entry name" value="PnbB"/>
</dbReference>
<dbReference type="RefSeq" id="WP_179795130.1">
    <property type="nucleotide sequence ID" value="NZ_BAABHP010000025.1"/>
</dbReference>
<evidence type="ECO:0000313" key="2">
    <source>
        <dbReference type="Proteomes" id="UP000535890"/>
    </source>
</evidence>
<dbReference type="Proteomes" id="UP000535890">
    <property type="component" value="Unassembled WGS sequence"/>
</dbReference>
<dbReference type="Pfam" id="PF16155">
    <property type="entry name" value="PnbB"/>
    <property type="match status" value="1"/>
</dbReference>